<name>A0A915DQ80_9BILA</name>
<feature type="coiled-coil region" evidence="1">
    <location>
        <begin position="180"/>
        <end position="214"/>
    </location>
</feature>
<evidence type="ECO:0000256" key="2">
    <source>
        <dbReference type="SAM" id="MobiDB-lite"/>
    </source>
</evidence>
<evidence type="ECO:0000313" key="4">
    <source>
        <dbReference type="WBParaSite" id="jg22380"/>
    </source>
</evidence>
<dbReference type="WBParaSite" id="jg22380">
    <property type="protein sequence ID" value="jg22380"/>
    <property type="gene ID" value="jg22380"/>
</dbReference>
<evidence type="ECO:0000256" key="1">
    <source>
        <dbReference type="SAM" id="Coils"/>
    </source>
</evidence>
<sequence length="222" mass="24694">MEIELRHSGEHDEEKSARHVHSEEKSASHEGGSPKLQNGNDREPGAEVLQYGDENSGGDQEAHSTEKNRHDPISTLLELTGDIRAKQIHEGSAWKAQNPGEHKNLTGDDQEAHSTENKTNDPISGVFDPTEHIRARQIHEESAWKAMQNRAQNHGEDEKSMTEKPTSEPISKLDDLTKRIRSEQLQADSAKKFKENAENEAAEKIIESEKAKAAELGGNKKS</sequence>
<feature type="region of interest" description="Disordered" evidence="2">
    <location>
        <begin position="1"/>
        <end position="130"/>
    </location>
</feature>
<feature type="compositionally biased region" description="Basic and acidic residues" evidence="2">
    <location>
        <begin position="153"/>
        <end position="177"/>
    </location>
</feature>
<reference evidence="4" key="1">
    <citation type="submission" date="2022-11" db="UniProtKB">
        <authorList>
            <consortium name="WormBaseParasite"/>
        </authorList>
    </citation>
    <scope>IDENTIFICATION</scope>
</reference>
<feature type="region of interest" description="Disordered" evidence="2">
    <location>
        <begin position="143"/>
        <end position="177"/>
    </location>
</feature>
<protein>
    <submittedName>
        <fullName evidence="4">Uncharacterized protein</fullName>
    </submittedName>
</protein>
<dbReference type="AlphaFoldDB" id="A0A915DQ80"/>
<organism evidence="3 4">
    <name type="scientific">Ditylenchus dipsaci</name>
    <dbReference type="NCBI Taxonomy" id="166011"/>
    <lineage>
        <taxon>Eukaryota</taxon>
        <taxon>Metazoa</taxon>
        <taxon>Ecdysozoa</taxon>
        <taxon>Nematoda</taxon>
        <taxon>Chromadorea</taxon>
        <taxon>Rhabditida</taxon>
        <taxon>Tylenchina</taxon>
        <taxon>Tylenchomorpha</taxon>
        <taxon>Sphaerularioidea</taxon>
        <taxon>Anguinidae</taxon>
        <taxon>Anguininae</taxon>
        <taxon>Ditylenchus</taxon>
    </lineage>
</organism>
<proteinExistence type="predicted"/>
<feature type="compositionally biased region" description="Basic and acidic residues" evidence="2">
    <location>
        <begin position="100"/>
        <end position="119"/>
    </location>
</feature>
<keyword evidence="3" id="KW-1185">Reference proteome</keyword>
<keyword evidence="1" id="KW-0175">Coiled coil</keyword>
<feature type="compositionally biased region" description="Basic and acidic residues" evidence="2">
    <location>
        <begin position="1"/>
        <end position="28"/>
    </location>
</feature>
<feature type="compositionally biased region" description="Basic and acidic residues" evidence="2">
    <location>
        <begin position="60"/>
        <end position="72"/>
    </location>
</feature>
<accession>A0A915DQ80</accession>
<evidence type="ECO:0000313" key="3">
    <source>
        <dbReference type="Proteomes" id="UP000887574"/>
    </source>
</evidence>
<dbReference type="Proteomes" id="UP000887574">
    <property type="component" value="Unplaced"/>
</dbReference>